<dbReference type="SUPFAM" id="SSF55073">
    <property type="entry name" value="Nucleotide cyclase"/>
    <property type="match status" value="1"/>
</dbReference>
<gene>
    <name evidence="2" type="ORF">OWR29_25225</name>
</gene>
<reference evidence="2" key="1">
    <citation type="submission" date="2022-11" db="EMBL/GenBank/DDBJ databases">
        <authorList>
            <person name="Somphong A."/>
            <person name="Phongsopitanun W."/>
        </authorList>
    </citation>
    <scope>NUCLEOTIDE SEQUENCE</scope>
    <source>
        <strain evidence="2">Pm04-4</strain>
    </source>
</reference>
<protein>
    <recommendedName>
        <fullName evidence="4">Guanylate cyclase domain-containing protein</fullName>
    </recommendedName>
</protein>
<proteinExistence type="predicted"/>
<feature type="region of interest" description="Disordered" evidence="1">
    <location>
        <begin position="185"/>
        <end position="238"/>
    </location>
</feature>
<evidence type="ECO:0000256" key="1">
    <source>
        <dbReference type="SAM" id="MobiDB-lite"/>
    </source>
</evidence>
<dbReference type="Gene3D" id="3.30.70.1230">
    <property type="entry name" value="Nucleotide cyclase"/>
    <property type="match status" value="1"/>
</dbReference>
<keyword evidence="3" id="KW-1185">Reference proteome</keyword>
<sequence length="238" mass="25563">MSEPRHHVFAYADIEGSSSLSTPDKEQVQKDLAAMLETACERAGMDNVDWEDRGDGYLLVSLGDVPVRSVIESFASLVDAALAARTVGEIRLRVRVVVHQGEILRGEKGWRGPQLDRAARMVDASEVKAALRAAPDGRMAFAVGPDLYNSVIRGYKVPDPTAFRMRRLDTKEGPVEAWLSITGVAEQPGRDADEEPMSAGSSLPPGQTVNQVGSAHYSPVGNTVSGGINYGADRTGDQ</sequence>
<dbReference type="RefSeq" id="WP_267565702.1">
    <property type="nucleotide sequence ID" value="NZ_JAPNTZ010000009.1"/>
</dbReference>
<feature type="compositionally biased region" description="Polar residues" evidence="1">
    <location>
        <begin position="199"/>
        <end position="213"/>
    </location>
</feature>
<evidence type="ECO:0008006" key="4">
    <source>
        <dbReference type="Google" id="ProtNLM"/>
    </source>
</evidence>
<organism evidence="2 3">
    <name type="scientific">Paractinoplanes pyxinae</name>
    <dbReference type="NCBI Taxonomy" id="2997416"/>
    <lineage>
        <taxon>Bacteria</taxon>
        <taxon>Bacillati</taxon>
        <taxon>Actinomycetota</taxon>
        <taxon>Actinomycetes</taxon>
        <taxon>Micromonosporales</taxon>
        <taxon>Micromonosporaceae</taxon>
        <taxon>Paractinoplanes</taxon>
    </lineage>
</organism>
<evidence type="ECO:0000313" key="3">
    <source>
        <dbReference type="Proteomes" id="UP001151002"/>
    </source>
</evidence>
<name>A0ABT4B6R9_9ACTN</name>
<accession>A0ABT4B6R9</accession>
<comment type="caution">
    <text evidence="2">The sequence shown here is derived from an EMBL/GenBank/DDBJ whole genome shotgun (WGS) entry which is preliminary data.</text>
</comment>
<dbReference type="EMBL" id="JAPNTZ010000009">
    <property type="protein sequence ID" value="MCY1141313.1"/>
    <property type="molecule type" value="Genomic_DNA"/>
</dbReference>
<evidence type="ECO:0000313" key="2">
    <source>
        <dbReference type="EMBL" id="MCY1141313.1"/>
    </source>
</evidence>
<dbReference type="InterPro" id="IPR029787">
    <property type="entry name" value="Nucleotide_cyclase"/>
</dbReference>
<dbReference type="Proteomes" id="UP001151002">
    <property type="component" value="Unassembled WGS sequence"/>
</dbReference>